<dbReference type="SUPFAM" id="SSF53187">
    <property type="entry name" value="Zn-dependent exopeptidases"/>
    <property type="match status" value="1"/>
</dbReference>
<protein>
    <submittedName>
        <fullName evidence="3">Stage II sporulation protein P</fullName>
    </submittedName>
</protein>
<evidence type="ECO:0000313" key="3">
    <source>
        <dbReference type="EMBL" id="AXF56800.1"/>
    </source>
</evidence>
<dbReference type="AlphaFoldDB" id="A0A345C0R9"/>
<evidence type="ECO:0000313" key="4">
    <source>
        <dbReference type="Proteomes" id="UP000252100"/>
    </source>
</evidence>
<name>A0A345C0R9_9BACI</name>
<dbReference type="KEGG" id="rue:DT065_12830"/>
<keyword evidence="4" id="KW-1185">Reference proteome</keyword>
<keyword evidence="2" id="KW-0812">Transmembrane</keyword>
<evidence type="ECO:0000256" key="2">
    <source>
        <dbReference type="SAM" id="Phobius"/>
    </source>
</evidence>
<proteinExistence type="predicted"/>
<dbReference type="EMBL" id="CP031092">
    <property type="protein sequence ID" value="AXF56800.1"/>
    <property type="molecule type" value="Genomic_DNA"/>
</dbReference>
<keyword evidence="2" id="KW-0472">Membrane</keyword>
<reference evidence="3 4" key="1">
    <citation type="journal article" date="2018" name="J. Microbiol.">
        <title>Salicibibacter kimchii gen. nov., sp. nov., a moderately halophilic and alkalitolerant bacterium in the family Bacillaceae, isolated from kimchi.</title>
        <authorList>
            <person name="Jang J.Y."/>
            <person name="Oh Y.J."/>
            <person name="Lim S.K."/>
            <person name="Park H.K."/>
            <person name="Lee C."/>
            <person name="Kim J.Y."/>
            <person name="Lee M.A."/>
            <person name="Choi H.J."/>
        </authorList>
    </citation>
    <scope>NUCLEOTIDE SEQUENCE [LARGE SCALE GENOMIC DNA]</scope>
    <source>
        <strain evidence="3 4">NKC1-1</strain>
    </source>
</reference>
<feature type="region of interest" description="Disordered" evidence="1">
    <location>
        <begin position="134"/>
        <end position="168"/>
    </location>
</feature>
<gene>
    <name evidence="3" type="ORF">DT065_12830</name>
</gene>
<feature type="transmembrane region" description="Helical" evidence="2">
    <location>
        <begin position="21"/>
        <end position="42"/>
    </location>
</feature>
<organism evidence="3 4">
    <name type="scientific">Salicibibacter kimchii</name>
    <dbReference type="NCBI Taxonomy" id="2099786"/>
    <lineage>
        <taxon>Bacteria</taxon>
        <taxon>Bacillati</taxon>
        <taxon>Bacillota</taxon>
        <taxon>Bacilli</taxon>
        <taxon>Bacillales</taxon>
        <taxon>Bacillaceae</taxon>
        <taxon>Salicibibacter</taxon>
    </lineage>
</organism>
<keyword evidence="2" id="KW-1133">Transmembrane helix</keyword>
<accession>A0A345C0R9</accession>
<dbReference type="OrthoDB" id="1633470at2"/>
<feature type="compositionally biased region" description="Basic and acidic residues" evidence="1">
    <location>
        <begin position="142"/>
        <end position="160"/>
    </location>
</feature>
<dbReference type="NCBIfam" id="TIGR02867">
    <property type="entry name" value="spore_II_P"/>
    <property type="match status" value="1"/>
</dbReference>
<dbReference type="Proteomes" id="UP000252100">
    <property type="component" value="Chromosome"/>
</dbReference>
<dbReference type="InterPro" id="IPR010897">
    <property type="entry name" value="Spore_II_P"/>
</dbReference>
<evidence type="ECO:0000256" key="1">
    <source>
        <dbReference type="SAM" id="MobiDB-lite"/>
    </source>
</evidence>
<dbReference type="Pfam" id="PF07454">
    <property type="entry name" value="SpoIIP"/>
    <property type="match status" value="1"/>
</dbReference>
<sequence>MRRPNHYSHAFTVSKSNVQSIFMVAVALIVGTFLFIAMLTTADNTHRFSSSVLHDWTKEAQSDWFIHLLGVENRYYLDAMQDTSTPSLTTTVIELATNMNLNDPRTFLGREIPGFSGFDNTLVIAGQGTDFTNMAMESPPPSEEHQYEQPETDGGEREGTVDDDPPEIADEEPIIHLLHSHSRESFLPEIEGDDPNNQEINIVQVGNYLADQFREYGLPVEVSDHDIQQKLNERGWDYSQSYEMSREILEEDIEKHDELEFFFDLHRDSVEREHSTATINEEVYARTFFVIGEDHPDYEQNLEMATEIHHRLEERWPGLSRGVMTSGGAGVDGVYNQDLSPNSMTIEFGGVDNTFEEVYRSADAVAEVIQEYIYEELER</sequence>
<dbReference type="RefSeq" id="WP_114374055.1">
    <property type="nucleotide sequence ID" value="NZ_CP031092.1"/>
</dbReference>